<gene>
    <name evidence="2" type="ORF">SAMN05518684_119101</name>
</gene>
<evidence type="ECO:0000259" key="1">
    <source>
        <dbReference type="PROSITE" id="PS51186"/>
    </source>
</evidence>
<organism evidence="2 3">
    <name type="scientific">Salipaludibacillus aurantiacus</name>
    <dbReference type="NCBI Taxonomy" id="1601833"/>
    <lineage>
        <taxon>Bacteria</taxon>
        <taxon>Bacillati</taxon>
        <taxon>Bacillota</taxon>
        <taxon>Bacilli</taxon>
        <taxon>Bacillales</taxon>
        <taxon>Bacillaceae</taxon>
    </lineage>
</organism>
<proteinExistence type="predicted"/>
<protein>
    <submittedName>
        <fullName evidence="2">Ribosomal-protein-alanine N-acetyltransferase</fullName>
    </submittedName>
</protein>
<reference evidence="3" key="1">
    <citation type="submission" date="2016-10" db="EMBL/GenBank/DDBJ databases">
        <authorList>
            <person name="Varghese N."/>
            <person name="Submissions S."/>
        </authorList>
    </citation>
    <scope>NUCLEOTIDE SEQUENCE [LARGE SCALE GENOMIC DNA]</scope>
    <source>
        <strain evidence="3">S9</strain>
    </source>
</reference>
<dbReference type="STRING" id="1601833.SAMN05518684_119101"/>
<dbReference type="InterPro" id="IPR000182">
    <property type="entry name" value="GNAT_dom"/>
</dbReference>
<dbReference type="SUPFAM" id="SSF55729">
    <property type="entry name" value="Acyl-CoA N-acyltransferases (Nat)"/>
    <property type="match status" value="1"/>
</dbReference>
<dbReference type="Pfam" id="PF13302">
    <property type="entry name" value="Acetyltransf_3"/>
    <property type="match status" value="1"/>
</dbReference>
<evidence type="ECO:0000313" key="2">
    <source>
        <dbReference type="EMBL" id="SES37008.1"/>
    </source>
</evidence>
<dbReference type="RefSeq" id="WP_093055211.1">
    <property type="nucleotide sequence ID" value="NZ_FOGT01000019.1"/>
</dbReference>
<feature type="domain" description="N-acetyltransferase" evidence="1">
    <location>
        <begin position="6"/>
        <end position="152"/>
    </location>
</feature>
<dbReference type="EMBL" id="FOGT01000019">
    <property type="protein sequence ID" value="SES37008.1"/>
    <property type="molecule type" value="Genomic_DNA"/>
</dbReference>
<dbReference type="OrthoDB" id="452315at2"/>
<keyword evidence="3" id="KW-1185">Reference proteome</keyword>
<dbReference type="PANTHER" id="PTHR43792:SF13">
    <property type="entry name" value="ACETYLTRANSFERASE"/>
    <property type="match status" value="1"/>
</dbReference>
<dbReference type="InterPro" id="IPR016181">
    <property type="entry name" value="Acyl_CoA_acyltransferase"/>
</dbReference>
<dbReference type="GO" id="GO:0016747">
    <property type="term" value="F:acyltransferase activity, transferring groups other than amino-acyl groups"/>
    <property type="evidence" value="ECO:0007669"/>
    <property type="project" value="InterPro"/>
</dbReference>
<dbReference type="InterPro" id="IPR051531">
    <property type="entry name" value="N-acetyltransferase"/>
</dbReference>
<dbReference type="PROSITE" id="PS51186">
    <property type="entry name" value="GNAT"/>
    <property type="match status" value="1"/>
</dbReference>
<dbReference type="Proteomes" id="UP000198571">
    <property type="component" value="Unassembled WGS sequence"/>
</dbReference>
<dbReference type="AlphaFoldDB" id="A0A1H9WSV2"/>
<name>A0A1H9WSV2_9BACI</name>
<dbReference type="PANTHER" id="PTHR43792">
    <property type="entry name" value="GNAT FAMILY, PUTATIVE (AFU_ORTHOLOGUE AFUA_3G00765)-RELATED-RELATED"/>
    <property type="match status" value="1"/>
</dbReference>
<keyword evidence="2" id="KW-0808">Transferase</keyword>
<sequence length="157" mass="18206">MELIIYTKRLMVAACSPQFFPVMQTESYNQRPHISAHLNSLKKDPSLYGWGPWLILLRNNSRVIGDIGFKGKPDSKKSIEVGYGIITSERNRGYATEALEALVNWAFYLKNVKYITALCRHDNYSSIRVLEKIKMVRLKEEHQMIHWHLKANLKTPS</sequence>
<dbReference type="Gene3D" id="3.40.630.30">
    <property type="match status" value="1"/>
</dbReference>
<evidence type="ECO:0000313" key="3">
    <source>
        <dbReference type="Proteomes" id="UP000198571"/>
    </source>
</evidence>
<accession>A0A1H9WSV2</accession>